<protein>
    <recommendedName>
        <fullName evidence="5">Replication factor C subunit 2</fullName>
    </recommendedName>
</protein>
<organism evidence="8 9">
    <name type="scientific">Porites evermanni</name>
    <dbReference type="NCBI Taxonomy" id="104178"/>
    <lineage>
        <taxon>Eukaryota</taxon>
        <taxon>Metazoa</taxon>
        <taxon>Cnidaria</taxon>
        <taxon>Anthozoa</taxon>
        <taxon>Hexacorallia</taxon>
        <taxon>Scleractinia</taxon>
        <taxon>Fungiina</taxon>
        <taxon>Poritidae</taxon>
        <taxon>Porites</taxon>
    </lineage>
</organism>
<evidence type="ECO:0000256" key="2">
    <source>
        <dbReference type="ARBA" id="ARBA00022705"/>
    </source>
</evidence>
<dbReference type="CDD" id="cd18140">
    <property type="entry name" value="HLD_clamp_RFC"/>
    <property type="match status" value="1"/>
</dbReference>
<feature type="compositionally biased region" description="Basic and acidic residues" evidence="6">
    <location>
        <begin position="16"/>
        <end position="34"/>
    </location>
</feature>
<dbReference type="EMBL" id="CALNXI010000210">
    <property type="protein sequence ID" value="CAH3022229.1"/>
    <property type="molecule type" value="Genomic_DNA"/>
</dbReference>
<dbReference type="Gene3D" id="1.10.8.60">
    <property type="match status" value="1"/>
</dbReference>
<dbReference type="InterPro" id="IPR003959">
    <property type="entry name" value="ATPase_AAA_core"/>
</dbReference>
<keyword evidence="9" id="KW-1185">Reference proteome</keyword>
<accession>A0ABN8M2C2</accession>
<reference evidence="8 9" key="1">
    <citation type="submission" date="2022-05" db="EMBL/GenBank/DDBJ databases">
        <authorList>
            <consortium name="Genoscope - CEA"/>
            <person name="William W."/>
        </authorList>
    </citation>
    <scope>NUCLEOTIDE SEQUENCE [LARGE SCALE GENOMIC DNA]</scope>
</reference>
<dbReference type="SMART" id="SM00382">
    <property type="entry name" value="AAA"/>
    <property type="match status" value="1"/>
</dbReference>
<evidence type="ECO:0000259" key="7">
    <source>
        <dbReference type="SMART" id="SM00382"/>
    </source>
</evidence>
<dbReference type="Gene3D" id="3.40.50.300">
    <property type="entry name" value="P-loop containing nucleotide triphosphate hydrolases"/>
    <property type="match status" value="1"/>
</dbReference>
<evidence type="ECO:0000313" key="8">
    <source>
        <dbReference type="EMBL" id="CAH3022229.1"/>
    </source>
</evidence>
<dbReference type="PANTHER" id="PTHR11669:SF5">
    <property type="entry name" value="REPLICATION FACTOR C SUBUNIT 2"/>
    <property type="match status" value="1"/>
</dbReference>
<evidence type="ECO:0000256" key="6">
    <source>
        <dbReference type="SAM" id="MobiDB-lite"/>
    </source>
</evidence>
<dbReference type="InterPro" id="IPR008921">
    <property type="entry name" value="DNA_pol3_clamp-load_cplx_C"/>
</dbReference>
<feature type="compositionally biased region" description="Low complexity" evidence="6">
    <location>
        <begin position="35"/>
        <end position="49"/>
    </location>
</feature>
<dbReference type="Gene3D" id="1.20.272.10">
    <property type="match status" value="1"/>
</dbReference>
<dbReference type="PANTHER" id="PTHR11669">
    <property type="entry name" value="REPLICATION FACTOR C / DNA POLYMERASE III GAMMA-TAU SUBUNIT"/>
    <property type="match status" value="1"/>
</dbReference>
<dbReference type="Proteomes" id="UP001159427">
    <property type="component" value="Unassembled WGS sequence"/>
</dbReference>
<dbReference type="InterPro" id="IPR047854">
    <property type="entry name" value="RFC_lid"/>
</dbReference>
<dbReference type="InterPro" id="IPR013748">
    <property type="entry name" value="Rep_factorC_C"/>
</dbReference>
<feature type="region of interest" description="Disordered" evidence="6">
    <location>
        <begin position="1"/>
        <end position="49"/>
    </location>
</feature>
<dbReference type="InterPro" id="IPR050238">
    <property type="entry name" value="DNA_Rep/Repair_Clamp_Loader"/>
</dbReference>
<evidence type="ECO:0000256" key="1">
    <source>
        <dbReference type="ARBA" id="ARBA00005378"/>
    </source>
</evidence>
<keyword evidence="3" id="KW-0547">Nucleotide-binding</keyword>
<evidence type="ECO:0000256" key="5">
    <source>
        <dbReference type="ARBA" id="ARBA00040745"/>
    </source>
</evidence>
<keyword evidence="4" id="KW-0067">ATP-binding</keyword>
<name>A0ABN8M2C2_9CNID</name>
<dbReference type="CDD" id="cd00009">
    <property type="entry name" value="AAA"/>
    <property type="match status" value="1"/>
</dbReference>
<dbReference type="SUPFAM" id="SSF48019">
    <property type="entry name" value="post-AAA+ oligomerization domain-like"/>
    <property type="match status" value="1"/>
</dbReference>
<proteinExistence type="inferred from homology"/>
<feature type="domain" description="AAA+ ATPase" evidence="7">
    <location>
        <begin position="87"/>
        <end position="213"/>
    </location>
</feature>
<comment type="similarity">
    <text evidence="1">Belongs to the activator 1 small subunits family.</text>
</comment>
<dbReference type="InterPro" id="IPR027417">
    <property type="entry name" value="P-loop_NTPase"/>
</dbReference>
<keyword evidence="2" id="KW-0235">DNA replication</keyword>
<gene>
    <name evidence="8" type="ORF">PEVE_00014602</name>
</gene>
<evidence type="ECO:0000313" key="9">
    <source>
        <dbReference type="Proteomes" id="UP001159427"/>
    </source>
</evidence>
<dbReference type="Pfam" id="PF00004">
    <property type="entry name" value="AAA"/>
    <property type="match status" value="1"/>
</dbReference>
<evidence type="ECO:0000256" key="3">
    <source>
        <dbReference type="ARBA" id="ARBA00022741"/>
    </source>
</evidence>
<evidence type="ECO:0000256" key="4">
    <source>
        <dbReference type="ARBA" id="ARBA00022840"/>
    </source>
</evidence>
<dbReference type="SUPFAM" id="SSF52540">
    <property type="entry name" value="P-loop containing nucleoside triphosphate hydrolases"/>
    <property type="match status" value="1"/>
</dbReference>
<comment type="caution">
    <text evidence="8">The sequence shown here is derived from an EMBL/GenBank/DDBJ whole genome shotgun (WGS) entry which is preliminary data.</text>
</comment>
<dbReference type="Pfam" id="PF08542">
    <property type="entry name" value="Rep_fac_C"/>
    <property type="match status" value="1"/>
</dbReference>
<dbReference type="NCBIfam" id="NF001679">
    <property type="entry name" value="PRK00440.1"/>
    <property type="match status" value="1"/>
</dbReference>
<sequence>MADESMEVETTTTSSEKSKDAAMEIDIPQKEKVQAKGSSGASTSSGKQSKGFELPWVEKYRPTKLHEIVGNEETVSRLEVVFAEQGNVPNIIIAGPPGTGKTTSILCLARALLGTSFKDAVLELNASNDRGIDVVRNKIKMFAQQKVTLPKGRHKIIILDEADSMTDGAQQALRRTMEIYSKTTRFALACNTSDKIIEAIQSRCAVLRYSRLTDAQVLHRLLEVCEKEEVAKTDDGMEAIVFTAQGDMRQAINNLQSTFYGFGFVNSENVFKVCDEPHPLLIREMIKSCTSGNVDEAYKVLAHLWYMGYAAEDIITNIFRVCKNYDMSEYLKLEFIKEIGYTHMRIVEGVNSLLQLSGLVARMCSKVTSQGS</sequence>
<dbReference type="InterPro" id="IPR003593">
    <property type="entry name" value="AAA+_ATPase"/>
</dbReference>